<protein>
    <submittedName>
        <fullName evidence="1">Uncharacterized protein</fullName>
    </submittedName>
</protein>
<organism evidence="1 2">
    <name type="scientific">Balnearium lithotrophicum</name>
    <dbReference type="NCBI Taxonomy" id="223788"/>
    <lineage>
        <taxon>Bacteria</taxon>
        <taxon>Pseudomonadati</taxon>
        <taxon>Aquificota</taxon>
        <taxon>Aquificia</taxon>
        <taxon>Desulfurobacteriales</taxon>
        <taxon>Desulfurobacteriaceae</taxon>
        <taxon>Balnearium</taxon>
    </lineage>
</organism>
<sequence length="157" mass="17939">MDGLGFEYLLLRIFECGMKESILRYLTKEEIAELKKALVDKSSLYGISVNKEGKLTVVLYKGDDPAGLASANTFNNCKRDKISFLKTKTVVAYAIATANSLITNRCNDLRDPEDYRLMDKYLEDVFNAKDCDTLFKTLVDYKSNFLGRFKDCFCPEY</sequence>
<proteinExistence type="predicted"/>
<dbReference type="EMBL" id="FXTM01000013">
    <property type="protein sequence ID" value="SMO59417.1"/>
    <property type="molecule type" value="Genomic_DNA"/>
</dbReference>
<name>A0A521CIY5_9BACT</name>
<keyword evidence="2" id="KW-1185">Reference proteome</keyword>
<accession>A0A521CIY5</accession>
<gene>
    <name evidence="1" type="ORF">SAMN06269117_11316</name>
</gene>
<evidence type="ECO:0000313" key="1">
    <source>
        <dbReference type="EMBL" id="SMO59417.1"/>
    </source>
</evidence>
<evidence type="ECO:0000313" key="2">
    <source>
        <dbReference type="Proteomes" id="UP000317315"/>
    </source>
</evidence>
<dbReference type="Proteomes" id="UP000317315">
    <property type="component" value="Unassembled WGS sequence"/>
</dbReference>
<reference evidence="1 2" key="1">
    <citation type="submission" date="2017-05" db="EMBL/GenBank/DDBJ databases">
        <authorList>
            <person name="Varghese N."/>
            <person name="Submissions S."/>
        </authorList>
    </citation>
    <scope>NUCLEOTIDE SEQUENCE [LARGE SCALE GENOMIC DNA]</scope>
    <source>
        <strain evidence="1 2">DSM 16304</strain>
    </source>
</reference>
<dbReference type="AlphaFoldDB" id="A0A521CIY5"/>